<comment type="caution">
    <text evidence="7">The sequence shown here is derived from an EMBL/GenBank/DDBJ whole genome shotgun (WGS) entry which is preliminary data.</text>
</comment>
<keyword evidence="5 6" id="KW-0472">Membrane</keyword>
<keyword evidence="8" id="KW-1185">Reference proteome</keyword>
<dbReference type="OrthoDB" id="5418607at2"/>
<keyword evidence="3 6" id="KW-0812">Transmembrane</keyword>
<accession>A0A5Q4VFV7</accession>
<keyword evidence="2" id="KW-1003">Cell membrane</keyword>
<dbReference type="Pfam" id="PF04277">
    <property type="entry name" value="OAD_gamma"/>
    <property type="match status" value="1"/>
</dbReference>
<name>A0A5Q4VFV7_9BACT</name>
<evidence type="ECO:0000256" key="4">
    <source>
        <dbReference type="ARBA" id="ARBA00022989"/>
    </source>
</evidence>
<dbReference type="GO" id="GO:0005886">
    <property type="term" value="C:plasma membrane"/>
    <property type="evidence" value="ECO:0007669"/>
    <property type="project" value="UniProtKB-SubCell"/>
</dbReference>
<evidence type="ECO:0000256" key="5">
    <source>
        <dbReference type="ARBA" id="ARBA00023136"/>
    </source>
</evidence>
<evidence type="ECO:0000256" key="3">
    <source>
        <dbReference type="ARBA" id="ARBA00022692"/>
    </source>
</evidence>
<dbReference type="GO" id="GO:0036376">
    <property type="term" value="P:sodium ion export across plasma membrane"/>
    <property type="evidence" value="ECO:0007669"/>
    <property type="project" value="InterPro"/>
</dbReference>
<dbReference type="AlphaFoldDB" id="A0A5Q4VFV7"/>
<dbReference type="EMBL" id="VDMB01000005">
    <property type="protein sequence ID" value="TYT75152.1"/>
    <property type="molecule type" value="Genomic_DNA"/>
</dbReference>
<evidence type="ECO:0000313" key="7">
    <source>
        <dbReference type="EMBL" id="TYT75152.1"/>
    </source>
</evidence>
<organism evidence="7 8">
    <name type="scientific">Desulfobotulus mexicanus</name>
    <dbReference type="NCBI Taxonomy" id="2586642"/>
    <lineage>
        <taxon>Bacteria</taxon>
        <taxon>Pseudomonadati</taxon>
        <taxon>Thermodesulfobacteriota</taxon>
        <taxon>Desulfobacteria</taxon>
        <taxon>Desulfobacterales</taxon>
        <taxon>Desulfobacteraceae</taxon>
        <taxon>Desulfobotulus</taxon>
    </lineage>
</organism>
<reference evidence="7 8" key="1">
    <citation type="submission" date="2019-06" db="EMBL/GenBank/DDBJ databases">
        <title>Desulfobotulus mexicanus sp. nov., a novel sulfate-reducing bacterium isolated from the sediment of an alkaline crater lake in Mexico.</title>
        <authorList>
            <person name="Hirschler-Rea A."/>
        </authorList>
    </citation>
    <scope>NUCLEOTIDE SEQUENCE [LARGE SCALE GENOMIC DNA]</scope>
    <source>
        <strain evidence="7 8">PAR22N</strain>
    </source>
</reference>
<evidence type="ECO:0000313" key="8">
    <source>
        <dbReference type="Proteomes" id="UP000321899"/>
    </source>
</evidence>
<comment type="subcellular location">
    <subcellularLocation>
        <location evidence="1">Cell membrane</location>
    </subcellularLocation>
</comment>
<feature type="transmembrane region" description="Helical" evidence="6">
    <location>
        <begin position="17"/>
        <end position="36"/>
    </location>
</feature>
<evidence type="ECO:0000256" key="2">
    <source>
        <dbReference type="ARBA" id="ARBA00022475"/>
    </source>
</evidence>
<dbReference type="GO" id="GO:0015081">
    <property type="term" value="F:sodium ion transmembrane transporter activity"/>
    <property type="evidence" value="ECO:0007669"/>
    <property type="project" value="InterPro"/>
</dbReference>
<protein>
    <submittedName>
        <fullName evidence="7">Uncharacterized protein</fullName>
    </submittedName>
</protein>
<proteinExistence type="predicted"/>
<dbReference type="Proteomes" id="UP000321899">
    <property type="component" value="Unassembled WGS sequence"/>
</dbReference>
<keyword evidence="4 6" id="KW-1133">Transmembrane helix</keyword>
<evidence type="ECO:0000256" key="1">
    <source>
        <dbReference type="ARBA" id="ARBA00004236"/>
    </source>
</evidence>
<dbReference type="RefSeq" id="WP_139447103.1">
    <property type="nucleotide sequence ID" value="NZ_VDMB01000005.1"/>
</dbReference>
<dbReference type="InterPro" id="IPR005899">
    <property type="entry name" value="Na_pump_deCOase"/>
</dbReference>
<gene>
    <name evidence="7" type="ORF">FIM25_05405</name>
</gene>
<evidence type="ECO:0000256" key="6">
    <source>
        <dbReference type="SAM" id="Phobius"/>
    </source>
</evidence>
<sequence>MPEYGLDAIASHNGWEMAFLGILIVFTCLSLLAFSISRLHRILAFFEARKDRKPAKETVLASEKDSAHDRTETPSLKGFAGFQEACGSFALLAESMGSPLSLPGLLEQAEKRGVARCHAILADLVRTGVLKPDGSGFYNWEKAAFERLVQGGEYPAKKGRRALLA</sequence>